<dbReference type="Proteomes" id="UP000316598">
    <property type="component" value="Unassembled WGS sequence"/>
</dbReference>
<sequence length="351" mass="39253">MRILITGGAGFIGSNLVRLALQQGHHVLNVDALTYAGNLKSLADVSASPAYRFLHLDITDSAGVANAVMQFSPDAVMHLAAESHVDRSITGPGSFVQTNVIGTYHLLQASLAYWRTLTSAKAKLFRFLHVSTDEVYGSLEQEGSFNETTAYAPHSPYAASKASSDHIVRAWHDTYDLPVLVTHSSNNFGPYQFPEKLVPVVILKCLDDQPIPLYGKGENVRDWLYVEDHCQALMDVVTKGKPGETYDIGGSNEFSNLDLARNLCQILDEYRPCQSGSPHTEKITFVTDRPGHDFRYAIDASKIKRDLGWEPREDFQAGIRKTVRWYLDNRSWWQDIMSGNYRLDTHNATED</sequence>
<comment type="catalytic activity">
    <reaction evidence="1 7">
        <text>dTDP-alpha-D-glucose = dTDP-4-dehydro-6-deoxy-alpha-D-glucose + H2O</text>
        <dbReference type="Rhea" id="RHEA:17221"/>
        <dbReference type="ChEBI" id="CHEBI:15377"/>
        <dbReference type="ChEBI" id="CHEBI:57477"/>
        <dbReference type="ChEBI" id="CHEBI:57649"/>
        <dbReference type="EC" id="4.2.1.46"/>
    </reaction>
</comment>
<evidence type="ECO:0000256" key="7">
    <source>
        <dbReference type="RuleBase" id="RU004473"/>
    </source>
</evidence>
<dbReference type="OrthoDB" id="258549at2"/>
<accession>A0A5C5WQA5</accession>
<protein>
    <recommendedName>
        <fullName evidence="4 7">dTDP-glucose 4,6-dehydratase</fullName>
        <ecNumber evidence="4 7">4.2.1.46</ecNumber>
    </recommendedName>
</protein>
<name>A0A5C5WQA5_9BACT</name>
<dbReference type="Gene3D" id="3.40.50.720">
    <property type="entry name" value="NAD(P)-binding Rossmann-like Domain"/>
    <property type="match status" value="1"/>
</dbReference>
<dbReference type="GO" id="GO:0008460">
    <property type="term" value="F:dTDP-glucose 4,6-dehydratase activity"/>
    <property type="evidence" value="ECO:0007669"/>
    <property type="project" value="UniProtKB-EC"/>
</dbReference>
<comment type="caution">
    <text evidence="9">The sequence shown here is derived from an EMBL/GenBank/DDBJ whole genome shotgun (WGS) entry which is preliminary data.</text>
</comment>
<organism evidence="9 10">
    <name type="scientific">Rubripirellula amarantea</name>
    <dbReference type="NCBI Taxonomy" id="2527999"/>
    <lineage>
        <taxon>Bacteria</taxon>
        <taxon>Pseudomonadati</taxon>
        <taxon>Planctomycetota</taxon>
        <taxon>Planctomycetia</taxon>
        <taxon>Pirellulales</taxon>
        <taxon>Pirellulaceae</taxon>
        <taxon>Rubripirellula</taxon>
    </lineage>
</organism>
<keyword evidence="5" id="KW-0520">NAD</keyword>
<dbReference type="RefSeq" id="WP_146512968.1">
    <property type="nucleotide sequence ID" value="NZ_SJPI01000001.1"/>
</dbReference>
<gene>
    <name evidence="9" type="primary">rfbB_1</name>
    <name evidence="9" type="ORF">Pla22_02560</name>
</gene>
<dbReference type="Gene3D" id="3.90.25.10">
    <property type="entry name" value="UDP-galactose 4-epimerase, domain 1"/>
    <property type="match status" value="1"/>
</dbReference>
<feature type="domain" description="NAD(P)-binding" evidence="8">
    <location>
        <begin position="4"/>
        <end position="322"/>
    </location>
</feature>
<reference evidence="9 10" key="1">
    <citation type="submission" date="2019-02" db="EMBL/GenBank/DDBJ databases">
        <title>Deep-cultivation of Planctomycetes and their phenomic and genomic characterization uncovers novel biology.</title>
        <authorList>
            <person name="Wiegand S."/>
            <person name="Jogler M."/>
            <person name="Boedeker C."/>
            <person name="Pinto D."/>
            <person name="Vollmers J."/>
            <person name="Rivas-Marin E."/>
            <person name="Kohn T."/>
            <person name="Peeters S.H."/>
            <person name="Heuer A."/>
            <person name="Rast P."/>
            <person name="Oberbeckmann S."/>
            <person name="Bunk B."/>
            <person name="Jeske O."/>
            <person name="Meyerdierks A."/>
            <person name="Storesund J.E."/>
            <person name="Kallscheuer N."/>
            <person name="Luecker S."/>
            <person name="Lage O.M."/>
            <person name="Pohl T."/>
            <person name="Merkel B.J."/>
            <person name="Hornburger P."/>
            <person name="Mueller R.-W."/>
            <person name="Bruemmer F."/>
            <person name="Labrenz M."/>
            <person name="Spormann A.M."/>
            <person name="Op Den Camp H."/>
            <person name="Overmann J."/>
            <person name="Amann R."/>
            <person name="Jetten M.S.M."/>
            <person name="Mascher T."/>
            <person name="Medema M.H."/>
            <person name="Devos D.P."/>
            <person name="Kaster A.-K."/>
            <person name="Ovreas L."/>
            <person name="Rohde M."/>
            <person name="Galperin M.Y."/>
            <person name="Jogler C."/>
        </authorList>
    </citation>
    <scope>NUCLEOTIDE SEQUENCE [LARGE SCALE GENOMIC DNA]</scope>
    <source>
        <strain evidence="9 10">Pla22</strain>
    </source>
</reference>
<evidence type="ECO:0000313" key="9">
    <source>
        <dbReference type="EMBL" id="TWT52630.1"/>
    </source>
</evidence>
<evidence type="ECO:0000256" key="1">
    <source>
        <dbReference type="ARBA" id="ARBA00001539"/>
    </source>
</evidence>
<comment type="similarity">
    <text evidence="3 7">Belongs to the NAD(P)-dependent epimerase/dehydratase family. dTDP-glucose dehydratase subfamily.</text>
</comment>
<evidence type="ECO:0000256" key="4">
    <source>
        <dbReference type="ARBA" id="ARBA00011990"/>
    </source>
</evidence>
<comment type="cofactor">
    <cofactor evidence="2 7">
        <name>NAD(+)</name>
        <dbReference type="ChEBI" id="CHEBI:57540"/>
    </cofactor>
</comment>
<dbReference type="NCBIfam" id="TIGR01181">
    <property type="entry name" value="dTDP_gluc_dehyt"/>
    <property type="match status" value="1"/>
</dbReference>
<evidence type="ECO:0000256" key="3">
    <source>
        <dbReference type="ARBA" id="ARBA00008178"/>
    </source>
</evidence>
<keyword evidence="10" id="KW-1185">Reference proteome</keyword>
<dbReference type="EC" id="4.2.1.46" evidence="4 7"/>
<evidence type="ECO:0000256" key="6">
    <source>
        <dbReference type="ARBA" id="ARBA00023239"/>
    </source>
</evidence>
<dbReference type="CDD" id="cd05246">
    <property type="entry name" value="dTDP_GD_SDR_e"/>
    <property type="match status" value="1"/>
</dbReference>
<dbReference type="Pfam" id="PF16363">
    <property type="entry name" value="GDP_Man_Dehyd"/>
    <property type="match status" value="1"/>
</dbReference>
<evidence type="ECO:0000256" key="5">
    <source>
        <dbReference type="ARBA" id="ARBA00023027"/>
    </source>
</evidence>
<dbReference type="PANTHER" id="PTHR43000">
    <property type="entry name" value="DTDP-D-GLUCOSE 4,6-DEHYDRATASE-RELATED"/>
    <property type="match status" value="1"/>
</dbReference>
<evidence type="ECO:0000256" key="2">
    <source>
        <dbReference type="ARBA" id="ARBA00001911"/>
    </source>
</evidence>
<dbReference type="EMBL" id="SJPI01000001">
    <property type="protein sequence ID" value="TWT52630.1"/>
    <property type="molecule type" value="Genomic_DNA"/>
</dbReference>
<evidence type="ECO:0000259" key="8">
    <source>
        <dbReference type="Pfam" id="PF16363"/>
    </source>
</evidence>
<keyword evidence="6 7" id="KW-0456">Lyase</keyword>
<dbReference type="SUPFAM" id="SSF51735">
    <property type="entry name" value="NAD(P)-binding Rossmann-fold domains"/>
    <property type="match status" value="1"/>
</dbReference>
<dbReference type="AlphaFoldDB" id="A0A5C5WQA5"/>
<dbReference type="InterPro" id="IPR036291">
    <property type="entry name" value="NAD(P)-bd_dom_sf"/>
</dbReference>
<dbReference type="GO" id="GO:0009225">
    <property type="term" value="P:nucleotide-sugar metabolic process"/>
    <property type="evidence" value="ECO:0007669"/>
    <property type="project" value="InterPro"/>
</dbReference>
<proteinExistence type="inferred from homology"/>
<dbReference type="InterPro" id="IPR005888">
    <property type="entry name" value="dTDP_Gluc_deHydtase"/>
</dbReference>
<evidence type="ECO:0000313" key="10">
    <source>
        <dbReference type="Proteomes" id="UP000316598"/>
    </source>
</evidence>
<dbReference type="InterPro" id="IPR016040">
    <property type="entry name" value="NAD(P)-bd_dom"/>
</dbReference>